<evidence type="ECO:0000313" key="3">
    <source>
        <dbReference type="Proteomes" id="UP000434172"/>
    </source>
</evidence>
<name>A0A8H3W0U3_9PEZI</name>
<organism evidence="2 3">
    <name type="scientific">Colletotrichum asianum</name>
    <dbReference type="NCBI Taxonomy" id="702518"/>
    <lineage>
        <taxon>Eukaryota</taxon>
        <taxon>Fungi</taxon>
        <taxon>Dikarya</taxon>
        <taxon>Ascomycota</taxon>
        <taxon>Pezizomycotina</taxon>
        <taxon>Sordariomycetes</taxon>
        <taxon>Hypocreomycetidae</taxon>
        <taxon>Glomerellales</taxon>
        <taxon>Glomerellaceae</taxon>
        <taxon>Colletotrichum</taxon>
        <taxon>Colletotrichum gloeosporioides species complex</taxon>
    </lineage>
</organism>
<evidence type="ECO:0000313" key="2">
    <source>
        <dbReference type="EMBL" id="KAF0317076.1"/>
    </source>
</evidence>
<protein>
    <submittedName>
        <fullName evidence="2">Uncharacterized protein</fullName>
    </submittedName>
</protein>
<dbReference type="OrthoDB" id="4836876at2759"/>
<accession>A0A8H3W0U3</accession>
<proteinExistence type="predicted"/>
<feature type="region of interest" description="Disordered" evidence="1">
    <location>
        <begin position="306"/>
        <end position="345"/>
    </location>
</feature>
<feature type="compositionally biased region" description="Basic and acidic residues" evidence="1">
    <location>
        <begin position="13"/>
        <end position="27"/>
    </location>
</feature>
<reference evidence="2 3" key="1">
    <citation type="submission" date="2019-12" db="EMBL/GenBank/DDBJ databases">
        <title>A genome sequence resource for the geographically widespread anthracnose pathogen Colletotrichum asianum.</title>
        <authorList>
            <person name="Meng Y."/>
        </authorList>
    </citation>
    <scope>NUCLEOTIDE SEQUENCE [LARGE SCALE GENOMIC DNA]</scope>
    <source>
        <strain evidence="2 3">ICMP 18580</strain>
    </source>
</reference>
<keyword evidence="3" id="KW-1185">Reference proteome</keyword>
<comment type="caution">
    <text evidence="2">The sequence shown here is derived from an EMBL/GenBank/DDBJ whole genome shotgun (WGS) entry which is preliminary data.</text>
</comment>
<feature type="region of interest" description="Disordered" evidence="1">
    <location>
        <begin position="1"/>
        <end position="28"/>
    </location>
</feature>
<feature type="region of interest" description="Disordered" evidence="1">
    <location>
        <begin position="196"/>
        <end position="218"/>
    </location>
</feature>
<sequence>MGRHLLTPNTPVHLDHDHDHDHTEKDWPVSAPRSTFRVAALVTSKRTRNRRMATDYGLRARQLLRYAAADPAQPHADTITDEHVRRARFLQPLYDPAANGEEDEERWPAQWAESVKSLRGFVTCRPWKDATEGYLAAVEERKEDEAGEKDFAAAEDQEQPSGEPASGPQQPDNEAAQTAADLLNLSGLGSVLNLSGMGTVAPQTTPVKPAPPAPRRPRHIQTQTQQTPALASLGGGSRLPVSTTLLPGARPLMAGGGRGAPKPLTPGREIVTTDLDSPLGETAATVTHLSPRLGDTGRDTAHPLNTGLGPAVQDTVTFDPFPRIGETRRDTTNPSPAGGRYTSPKPFPFIEQTAPVPGAFPGIGNTATVPGAFPDFGETQDTPAALFSTSPNMFGPGGRERNRANGRGRSRSVSPKGGNNPVIGGGFTEEEMERFRAWVAREERKKAREAAGK</sequence>
<feature type="region of interest" description="Disordered" evidence="1">
    <location>
        <begin position="141"/>
        <end position="175"/>
    </location>
</feature>
<feature type="region of interest" description="Disordered" evidence="1">
    <location>
        <begin position="388"/>
        <end position="428"/>
    </location>
</feature>
<dbReference type="EMBL" id="WOWK01000138">
    <property type="protein sequence ID" value="KAF0317076.1"/>
    <property type="molecule type" value="Genomic_DNA"/>
</dbReference>
<feature type="compositionally biased region" description="Basic and acidic residues" evidence="1">
    <location>
        <begin position="141"/>
        <end position="152"/>
    </location>
</feature>
<gene>
    <name evidence="2" type="ORF">GQ607_015663</name>
</gene>
<dbReference type="Proteomes" id="UP000434172">
    <property type="component" value="Unassembled WGS sequence"/>
</dbReference>
<feature type="compositionally biased region" description="Low complexity" evidence="1">
    <location>
        <begin position="196"/>
        <end position="207"/>
    </location>
</feature>
<evidence type="ECO:0000256" key="1">
    <source>
        <dbReference type="SAM" id="MobiDB-lite"/>
    </source>
</evidence>
<dbReference type="AlphaFoldDB" id="A0A8H3W0U3"/>